<reference evidence="3" key="1">
    <citation type="submission" date="2025-08" db="UniProtKB">
        <authorList>
            <consortium name="RefSeq"/>
        </authorList>
    </citation>
    <scope>IDENTIFICATION</scope>
    <source>
        <tissue evidence="3">Sperm</tissue>
    </source>
</reference>
<dbReference type="InterPro" id="IPR026065">
    <property type="entry name" value="FAM60A"/>
</dbReference>
<dbReference type="CTD" id="58516"/>
<dbReference type="KEGG" id="pmrn:116945514"/>
<name>A0AAJ7TE51_PETMA</name>
<dbReference type="Proteomes" id="UP001318040">
    <property type="component" value="Chromosome 24"/>
</dbReference>
<dbReference type="PANTHER" id="PTHR13422">
    <property type="entry name" value="SIN3-HDAC COMPLEX-ASSOCIATED FACTOR"/>
    <property type="match status" value="1"/>
</dbReference>
<evidence type="ECO:0000256" key="1">
    <source>
        <dbReference type="SAM" id="MobiDB-lite"/>
    </source>
</evidence>
<dbReference type="Pfam" id="PF15396">
    <property type="entry name" value="FAM60A"/>
    <property type="match status" value="1"/>
</dbReference>
<sequence length="351" mass="37436">MLSGCAGACAPTCIELASQVGVVVLRSAGRTTPRQAPSSVSSQLAPPRLLSLRLRRPRSDCYCCDADDDDSGRASSTEACRRAVWIAGPPCPPPHHPPLHTTMFGFHRPKMYRSTDGCCICKAKSSSSRFTDSRRYQGDFKSCFGLTEARTGDICNACVLLVKRWKKLPAGSTRNWNHVVDARAGPGLKVAMKPKKMKSPFVGPKSVGQIHRIKQQLKRQSSDAHSTASSASPSQSPSYSPHSDEGSDVELGHSSTPDPALACLDRSYWKRQKVCCGIVYMGLCGEVLIDPHLFKPCCGDRPPAMPPPATPVIAAAVATAAAITGSPAAAAAAALAANPVTPQLRDDEEDW</sequence>
<dbReference type="RefSeq" id="XP_032815744.1">
    <property type="nucleotide sequence ID" value="XM_032959853.1"/>
</dbReference>
<dbReference type="AlphaFoldDB" id="A0AAJ7TE51"/>
<gene>
    <name evidence="3" type="primary">SINHCAF</name>
</gene>
<dbReference type="GO" id="GO:0070822">
    <property type="term" value="C:Sin3-type complex"/>
    <property type="evidence" value="ECO:0007669"/>
    <property type="project" value="TreeGrafter"/>
</dbReference>
<evidence type="ECO:0000313" key="2">
    <source>
        <dbReference type="Proteomes" id="UP001318040"/>
    </source>
</evidence>
<protein>
    <submittedName>
        <fullName evidence="3">SIN3-HDAC complex-associated factor isoform X1</fullName>
    </submittedName>
</protein>
<accession>A0AAJ7TE51</accession>
<keyword evidence="2" id="KW-1185">Reference proteome</keyword>
<dbReference type="PANTHER" id="PTHR13422:SF12">
    <property type="entry name" value="SIN3-HDAC COMPLEX-ASSOCIATED FACTOR"/>
    <property type="match status" value="1"/>
</dbReference>
<organism evidence="2 3">
    <name type="scientific">Petromyzon marinus</name>
    <name type="common">Sea lamprey</name>
    <dbReference type="NCBI Taxonomy" id="7757"/>
    <lineage>
        <taxon>Eukaryota</taxon>
        <taxon>Metazoa</taxon>
        <taxon>Chordata</taxon>
        <taxon>Craniata</taxon>
        <taxon>Vertebrata</taxon>
        <taxon>Cyclostomata</taxon>
        <taxon>Hyperoartia</taxon>
        <taxon>Petromyzontiformes</taxon>
        <taxon>Petromyzontidae</taxon>
        <taxon>Petromyzon</taxon>
    </lineage>
</organism>
<feature type="region of interest" description="Disordered" evidence="1">
    <location>
        <begin position="194"/>
        <end position="255"/>
    </location>
</feature>
<proteinExistence type="predicted"/>
<evidence type="ECO:0000313" key="3">
    <source>
        <dbReference type="RefSeq" id="XP_032815744.1"/>
    </source>
</evidence>
<feature type="compositionally biased region" description="Low complexity" evidence="1">
    <location>
        <begin position="223"/>
        <end position="241"/>
    </location>
</feature>
<dbReference type="GO" id="GO:0030336">
    <property type="term" value="P:negative regulation of cell migration"/>
    <property type="evidence" value="ECO:0007669"/>
    <property type="project" value="TreeGrafter"/>
</dbReference>